<name>A0AAW1T1G1_9CHLO</name>
<feature type="compositionally biased region" description="Pro residues" evidence="1">
    <location>
        <begin position="33"/>
        <end position="44"/>
    </location>
</feature>
<reference evidence="2 3" key="1">
    <citation type="journal article" date="2024" name="Nat. Commun.">
        <title>Phylogenomics reveals the evolutionary origins of lichenization in chlorophyte algae.</title>
        <authorList>
            <person name="Puginier C."/>
            <person name="Libourel C."/>
            <person name="Otte J."/>
            <person name="Skaloud P."/>
            <person name="Haon M."/>
            <person name="Grisel S."/>
            <person name="Petersen M."/>
            <person name="Berrin J.G."/>
            <person name="Delaux P.M."/>
            <person name="Dal Grande F."/>
            <person name="Keller J."/>
        </authorList>
    </citation>
    <scope>NUCLEOTIDE SEQUENCE [LARGE SCALE GENOMIC DNA]</scope>
    <source>
        <strain evidence="2 3">SAG 2523</strain>
    </source>
</reference>
<evidence type="ECO:0000313" key="2">
    <source>
        <dbReference type="EMBL" id="KAK9863153.1"/>
    </source>
</evidence>
<keyword evidence="3" id="KW-1185">Reference proteome</keyword>
<evidence type="ECO:0000313" key="3">
    <source>
        <dbReference type="Proteomes" id="UP001485043"/>
    </source>
</evidence>
<dbReference type="Proteomes" id="UP001485043">
    <property type="component" value="Unassembled WGS sequence"/>
</dbReference>
<feature type="region of interest" description="Disordered" evidence="1">
    <location>
        <begin position="228"/>
        <end position="247"/>
    </location>
</feature>
<feature type="non-terminal residue" evidence="2">
    <location>
        <position position="1"/>
    </location>
</feature>
<feature type="region of interest" description="Disordered" evidence="1">
    <location>
        <begin position="1"/>
        <end position="49"/>
    </location>
</feature>
<protein>
    <submittedName>
        <fullName evidence="2">Uncharacterized protein</fullName>
    </submittedName>
</protein>
<evidence type="ECO:0000256" key="1">
    <source>
        <dbReference type="SAM" id="MobiDB-lite"/>
    </source>
</evidence>
<organism evidence="2 3">
    <name type="scientific">Apatococcus fuscideae</name>
    <dbReference type="NCBI Taxonomy" id="2026836"/>
    <lineage>
        <taxon>Eukaryota</taxon>
        <taxon>Viridiplantae</taxon>
        <taxon>Chlorophyta</taxon>
        <taxon>core chlorophytes</taxon>
        <taxon>Trebouxiophyceae</taxon>
        <taxon>Chlorellales</taxon>
        <taxon>Chlorellaceae</taxon>
        <taxon>Apatococcus</taxon>
    </lineage>
</organism>
<accession>A0AAW1T1G1</accession>
<comment type="caution">
    <text evidence="2">The sequence shown here is derived from an EMBL/GenBank/DDBJ whole genome shotgun (WGS) entry which is preliminary data.</text>
</comment>
<dbReference type="AlphaFoldDB" id="A0AAW1T1G1"/>
<gene>
    <name evidence="2" type="ORF">WJX84_001059</name>
</gene>
<feature type="compositionally biased region" description="Low complexity" evidence="1">
    <location>
        <begin position="197"/>
        <end position="213"/>
    </location>
</feature>
<proteinExistence type="predicted"/>
<sequence length="361" mass="38796">VRWGAAARPAPKYRTWKRDRTVAPEQSRTPAGAMPPPPRRPPPVVLDSEPLMMTQPDLDAGMDAFAGEACFPSQPASQPGGGLRRKFAAILDDATPLDRFQTNASRPSTLKRPDPPASRRLAVHCVAAATPASDDIPRRVGVRPRNQVLDSTTPAARFKRRKLVEVEDDDSSSAGSEGSLDDADANEPMHRKQLQRATDGAAAMKAPAARHPALQAQKRMGSLFVEDEASVSDEDGQAADEEDLDGPDEYEADFIDVATQPGGGTAKGHCDMMAIYHKSLNDAATPLTGLRAFQGRRRPLRQVADTPEAHQSQDIALQDSPCLTDDSFIVTVHSLVSPTLFSGIAQVDVCVQVVQGGDNKE</sequence>
<feature type="region of interest" description="Disordered" evidence="1">
    <location>
        <begin position="98"/>
        <end position="117"/>
    </location>
</feature>
<feature type="region of interest" description="Disordered" evidence="1">
    <location>
        <begin position="132"/>
        <end position="214"/>
    </location>
</feature>
<dbReference type="EMBL" id="JALJOV010000509">
    <property type="protein sequence ID" value="KAK9863153.1"/>
    <property type="molecule type" value="Genomic_DNA"/>
</dbReference>